<gene>
    <name evidence="1" type="ORF">HK099_008281</name>
</gene>
<dbReference type="SUPFAM" id="SSF48256">
    <property type="entry name" value="Citrate synthase"/>
    <property type="match status" value="1"/>
</dbReference>
<dbReference type="InterPro" id="IPR053710">
    <property type="entry name" value="Arylamine_NAT_domain_sf"/>
</dbReference>
<evidence type="ECO:0000313" key="1">
    <source>
        <dbReference type="EMBL" id="KAJ3227871.1"/>
    </source>
</evidence>
<dbReference type="PANTHER" id="PTHR11739:SF3">
    <property type="entry name" value="CITRATE SYNTHASE"/>
    <property type="match status" value="1"/>
</dbReference>
<dbReference type="EMBL" id="JADGJW010000009">
    <property type="protein sequence ID" value="KAJ3227871.1"/>
    <property type="molecule type" value="Genomic_DNA"/>
</dbReference>
<dbReference type="GO" id="GO:0006099">
    <property type="term" value="P:tricarboxylic acid cycle"/>
    <property type="evidence" value="ECO:0007669"/>
    <property type="project" value="TreeGrafter"/>
</dbReference>
<dbReference type="Pfam" id="PF00285">
    <property type="entry name" value="Citrate_synt"/>
    <property type="match status" value="1"/>
</dbReference>
<reference evidence="1" key="1">
    <citation type="submission" date="2020-05" db="EMBL/GenBank/DDBJ databases">
        <title>Phylogenomic resolution of chytrid fungi.</title>
        <authorList>
            <person name="Stajich J.E."/>
            <person name="Amses K."/>
            <person name="Simmons R."/>
            <person name="Seto K."/>
            <person name="Myers J."/>
            <person name="Bonds A."/>
            <person name="Quandt C.A."/>
            <person name="Barry K."/>
            <person name="Liu P."/>
            <person name="Grigoriev I."/>
            <person name="Longcore J.E."/>
            <person name="James T.Y."/>
        </authorList>
    </citation>
    <scope>NUCLEOTIDE SEQUENCE</scope>
    <source>
        <strain evidence="1">JEL0476</strain>
    </source>
</reference>
<comment type="caution">
    <text evidence="1">The sequence shown here is derived from an EMBL/GenBank/DDBJ whole genome shotgun (WGS) entry which is preliminary data.</text>
</comment>
<dbReference type="PANTHER" id="PTHR11739">
    <property type="entry name" value="CITRATE SYNTHASE"/>
    <property type="match status" value="1"/>
</dbReference>
<organism evidence="1 2">
    <name type="scientific">Clydaea vesicula</name>
    <dbReference type="NCBI Taxonomy" id="447962"/>
    <lineage>
        <taxon>Eukaryota</taxon>
        <taxon>Fungi</taxon>
        <taxon>Fungi incertae sedis</taxon>
        <taxon>Chytridiomycota</taxon>
        <taxon>Chytridiomycota incertae sedis</taxon>
        <taxon>Chytridiomycetes</taxon>
        <taxon>Lobulomycetales</taxon>
        <taxon>Lobulomycetaceae</taxon>
        <taxon>Clydaea</taxon>
    </lineage>
</organism>
<dbReference type="GO" id="GO:0016407">
    <property type="term" value="F:acetyltransferase activity"/>
    <property type="evidence" value="ECO:0007669"/>
    <property type="project" value="InterPro"/>
</dbReference>
<keyword evidence="2" id="KW-1185">Reference proteome</keyword>
<proteinExistence type="predicted"/>
<dbReference type="InterPro" id="IPR002020">
    <property type="entry name" value="Citrate_synthase"/>
</dbReference>
<sequence>MTDYLKTFRYDAHPMGMLVSAIAAMSTFHPEASTALQGDHIYESEGMVNKQIFRLLGKLPTLAACAYPHANTVNTHVVLLASWKDSEKYLCDLGFADESPQLPILLREDEECLGFGGFKFKLKKGLWLNEKVWFFKIQYLNQKEMVKLDEFKHGYLFYEHLNKDDLYFEEMLSFVNTPTTVPPAKFTEYVSLALKNGGRKSILGRGDDYTYFFRDVNGTELEKLKINSNQEFRNCLKLHFNIDLNDLGSLINYTHKNLIEKQVSEK</sequence>
<accession>A0AAD5U7Z4</accession>
<protein>
    <recommendedName>
        <fullName evidence="3">Arylamine N-acetyltransferase</fullName>
    </recommendedName>
</protein>
<dbReference type="Gene3D" id="3.30.2140.20">
    <property type="match status" value="1"/>
</dbReference>
<dbReference type="GO" id="GO:0005975">
    <property type="term" value="P:carbohydrate metabolic process"/>
    <property type="evidence" value="ECO:0007669"/>
    <property type="project" value="TreeGrafter"/>
</dbReference>
<dbReference type="SUPFAM" id="SSF54001">
    <property type="entry name" value="Cysteine proteinases"/>
    <property type="match status" value="1"/>
</dbReference>
<name>A0AAD5U7Z4_9FUNG</name>
<dbReference type="GO" id="GO:0046912">
    <property type="term" value="F:acyltransferase activity, acyl groups converted into alkyl on transfer"/>
    <property type="evidence" value="ECO:0007669"/>
    <property type="project" value="InterPro"/>
</dbReference>
<dbReference type="Proteomes" id="UP001211065">
    <property type="component" value="Unassembled WGS sequence"/>
</dbReference>
<evidence type="ECO:0000313" key="2">
    <source>
        <dbReference type="Proteomes" id="UP001211065"/>
    </source>
</evidence>
<dbReference type="GO" id="GO:0005759">
    <property type="term" value="C:mitochondrial matrix"/>
    <property type="evidence" value="ECO:0007669"/>
    <property type="project" value="TreeGrafter"/>
</dbReference>
<dbReference type="AlphaFoldDB" id="A0AAD5U7Z4"/>
<dbReference type="InterPro" id="IPR038765">
    <property type="entry name" value="Papain-like_cys_pep_sf"/>
</dbReference>
<evidence type="ECO:0008006" key="3">
    <source>
        <dbReference type="Google" id="ProtNLM"/>
    </source>
</evidence>
<dbReference type="InterPro" id="IPR036969">
    <property type="entry name" value="Citrate_synthase_sf"/>
</dbReference>